<dbReference type="EMBL" id="MU167311">
    <property type="protein sequence ID" value="KAG0143750.1"/>
    <property type="molecule type" value="Genomic_DNA"/>
</dbReference>
<dbReference type="InterPro" id="IPR002018">
    <property type="entry name" value="CarbesteraseB"/>
</dbReference>
<dbReference type="InterPro" id="IPR019819">
    <property type="entry name" value="Carboxylesterase_B_CS"/>
</dbReference>
<comment type="caution">
    <text evidence="3">The sequence shown here is derived from an EMBL/GenBank/DDBJ whole genome shotgun (WGS) entry which is preliminary data.</text>
</comment>
<evidence type="ECO:0000256" key="1">
    <source>
        <dbReference type="SAM" id="Phobius"/>
    </source>
</evidence>
<evidence type="ECO:0000313" key="4">
    <source>
        <dbReference type="Proteomes" id="UP000886653"/>
    </source>
</evidence>
<evidence type="ECO:0000313" key="3">
    <source>
        <dbReference type="EMBL" id="KAG0143750.1"/>
    </source>
</evidence>
<dbReference type="PANTHER" id="PTHR45570">
    <property type="entry name" value="CARBOXYLIC ESTER HYDROLASE"/>
    <property type="match status" value="1"/>
</dbReference>
<protein>
    <recommendedName>
        <fullName evidence="2">Carboxylesterase type B domain-containing protein</fullName>
    </recommendedName>
</protein>
<dbReference type="PANTHER" id="PTHR45570:SF1">
    <property type="entry name" value="CARBOXYLIC ESTER HYDROLASE"/>
    <property type="match status" value="1"/>
</dbReference>
<dbReference type="AlphaFoldDB" id="A0A9P6NHJ0"/>
<organism evidence="3 4">
    <name type="scientific">Cronartium quercuum f. sp. fusiforme G11</name>
    <dbReference type="NCBI Taxonomy" id="708437"/>
    <lineage>
        <taxon>Eukaryota</taxon>
        <taxon>Fungi</taxon>
        <taxon>Dikarya</taxon>
        <taxon>Basidiomycota</taxon>
        <taxon>Pucciniomycotina</taxon>
        <taxon>Pucciniomycetes</taxon>
        <taxon>Pucciniales</taxon>
        <taxon>Coleosporiaceae</taxon>
        <taxon>Cronartium</taxon>
    </lineage>
</organism>
<proteinExistence type="predicted"/>
<dbReference type="InterPro" id="IPR029058">
    <property type="entry name" value="AB_hydrolase_fold"/>
</dbReference>
<dbReference type="OrthoDB" id="408631at2759"/>
<dbReference type="Gene3D" id="3.40.50.1820">
    <property type="entry name" value="alpha/beta hydrolase"/>
    <property type="match status" value="1"/>
</dbReference>
<accession>A0A9P6NHJ0</accession>
<keyword evidence="1" id="KW-0472">Membrane</keyword>
<dbReference type="Proteomes" id="UP000886653">
    <property type="component" value="Unassembled WGS sequence"/>
</dbReference>
<keyword evidence="4" id="KW-1185">Reference proteome</keyword>
<feature type="transmembrane region" description="Helical" evidence="1">
    <location>
        <begin position="12"/>
        <end position="32"/>
    </location>
</feature>
<gene>
    <name evidence="3" type="ORF">CROQUDRAFT_660841</name>
</gene>
<feature type="domain" description="Carboxylesterase type B" evidence="2">
    <location>
        <begin position="42"/>
        <end position="556"/>
    </location>
</feature>
<dbReference type="Pfam" id="PF00135">
    <property type="entry name" value="COesterase"/>
    <property type="match status" value="1"/>
</dbReference>
<evidence type="ECO:0000259" key="2">
    <source>
        <dbReference type="Pfam" id="PF00135"/>
    </source>
</evidence>
<name>A0A9P6NHJ0_9BASI</name>
<dbReference type="PROSITE" id="PS00941">
    <property type="entry name" value="CARBOXYLESTERASE_B_2"/>
    <property type="match status" value="1"/>
</dbReference>
<keyword evidence="1" id="KW-1133">Transmembrane helix</keyword>
<sequence length="571" mass="63006">MFIKQIGMSHRLLNITFFFLIIIIITQTAVLATTQVETQNALLSLPEGRVQGIQTRTHRVYRYTIPYAQPPVGSLRWQDPQPVLNRTGIYRGTELPPPCPQGQPGGVYFTNEDCLYLSVYIPQRLLKRSKTGAPIFFWVHGGSMITGSASGYGLDGSTLADKSGNVVIVAQYRLGLLGFLRTPKSDGANALSGNYAIKDLMMALNYLKKNANFFGADKDRITVAGQSSGASLIKTLLTVKSAMNLFNRAILHSAPLNYGDHTISTAEKVGSAALSTLNCTIDELRTKPTLPEILAAQNKLQAEFSTRISPVASAEPFKPVVDGSLVSVDFIHGINQRSQMKGHQRKIIFTTVKDEAGPTIGEIFKPNTSRLVFEPALELAIASTDTRRLGFIKSSKLYSNELKRLISKNISDATRDELSVFGTDYIWRCANQQSALNLTLSKKNLLNVGDIWIGEFHAGIKYNSTISIDYCQSKVCHEDDILSVFGLPIDQKPNDISKHLIDEIQARWTAFATNGDPNLPGHTPWSKVQGPKHLNLLQIGSKSTHVVQQLRPRACETLWGVKARFDAQIYS</sequence>
<reference evidence="3" key="1">
    <citation type="submission" date="2013-11" db="EMBL/GenBank/DDBJ databases">
        <title>Genome sequence of the fusiform rust pathogen reveals effectors for host alternation and coevolution with pine.</title>
        <authorList>
            <consortium name="DOE Joint Genome Institute"/>
            <person name="Smith K."/>
            <person name="Pendleton A."/>
            <person name="Kubisiak T."/>
            <person name="Anderson C."/>
            <person name="Salamov A."/>
            <person name="Aerts A."/>
            <person name="Riley R."/>
            <person name="Clum A."/>
            <person name="Lindquist E."/>
            <person name="Ence D."/>
            <person name="Campbell M."/>
            <person name="Kronenberg Z."/>
            <person name="Feau N."/>
            <person name="Dhillon B."/>
            <person name="Hamelin R."/>
            <person name="Burleigh J."/>
            <person name="Smith J."/>
            <person name="Yandell M."/>
            <person name="Nelson C."/>
            <person name="Grigoriev I."/>
            <person name="Davis J."/>
        </authorList>
    </citation>
    <scope>NUCLEOTIDE SEQUENCE</scope>
    <source>
        <strain evidence="3">G11</strain>
    </source>
</reference>
<dbReference type="SUPFAM" id="SSF53474">
    <property type="entry name" value="alpha/beta-Hydrolases"/>
    <property type="match status" value="1"/>
</dbReference>
<keyword evidence="1" id="KW-0812">Transmembrane</keyword>